<reference evidence="1" key="1">
    <citation type="journal article" date="2021" name="Proc. Natl. Acad. Sci. U.S.A.">
        <title>A Catalog of Tens of Thousands of Viruses from Human Metagenomes Reveals Hidden Associations with Chronic Diseases.</title>
        <authorList>
            <person name="Tisza M.J."/>
            <person name="Buck C.B."/>
        </authorList>
    </citation>
    <scope>NUCLEOTIDE SEQUENCE</scope>
    <source>
        <strain evidence="1">CtNQr16</strain>
    </source>
</reference>
<name>A0A8S5MB90_9CAUD</name>
<sequence>MDIVDYIPFGRKNAITRTQLRIVTGLNDRQIREQISQARRDTVILNMQDGKGYFRPLPEERHLVEAYDKQETARLKSIGWSLKATRQMLKNW</sequence>
<evidence type="ECO:0000313" key="1">
    <source>
        <dbReference type="EMBL" id="DAD79359.1"/>
    </source>
</evidence>
<proteinExistence type="predicted"/>
<organism evidence="1">
    <name type="scientific">Myoviridae sp. ctNQr16</name>
    <dbReference type="NCBI Taxonomy" id="2826644"/>
    <lineage>
        <taxon>Viruses</taxon>
        <taxon>Duplodnaviria</taxon>
        <taxon>Heunggongvirae</taxon>
        <taxon>Uroviricota</taxon>
        <taxon>Caudoviricetes</taxon>
    </lineage>
</organism>
<dbReference type="EMBL" id="BK014863">
    <property type="protein sequence ID" value="DAD79359.1"/>
    <property type="molecule type" value="Genomic_DNA"/>
</dbReference>
<accession>A0A8S5MB90</accession>
<protein>
    <submittedName>
        <fullName evidence="1">Uncharacterized protein</fullName>
    </submittedName>
</protein>